<dbReference type="RefSeq" id="WP_144412891.1">
    <property type="nucleotide sequence ID" value="NZ_CP011451.1"/>
</dbReference>
<dbReference type="OrthoDB" id="489371at2"/>
<evidence type="ECO:0008006" key="3">
    <source>
        <dbReference type="Google" id="ProtNLM"/>
    </source>
</evidence>
<name>A0A5D3Y8W8_9PROT</name>
<accession>A0A5D3Y8W8</accession>
<gene>
    <name evidence="1" type="ORF">BCL69_11532</name>
</gene>
<dbReference type="SUPFAM" id="SSF143100">
    <property type="entry name" value="TTHA1013/TTHA0281-like"/>
    <property type="match status" value="1"/>
</dbReference>
<dbReference type="Proteomes" id="UP000324176">
    <property type="component" value="Unassembled WGS sequence"/>
</dbReference>
<proteinExistence type="predicted"/>
<dbReference type="InterPro" id="IPR035069">
    <property type="entry name" value="TTHA1013/TTHA0281-like"/>
</dbReference>
<evidence type="ECO:0000313" key="2">
    <source>
        <dbReference type="Proteomes" id="UP000324176"/>
    </source>
</evidence>
<reference evidence="1 2" key="1">
    <citation type="submission" date="2019-07" db="EMBL/GenBank/DDBJ databases">
        <title>Active sludge and wastewater microbial communities from Klosterneuburg, Austria.</title>
        <authorList>
            <person name="Wagner M."/>
        </authorList>
    </citation>
    <scope>NUCLEOTIDE SEQUENCE [LARGE SCALE GENOMIC DNA]</scope>
    <source>
        <strain evidence="1 2">Nm2</strain>
    </source>
</reference>
<evidence type="ECO:0000313" key="1">
    <source>
        <dbReference type="EMBL" id="TYP69459.1"/>
    </source>
</evidence>
<dbReference type="AlphaFoldDB" id="A0A5D3Y8W8"/>
<sequence>MWLGYLDEFPDYMTQGESLEELKENLKDIYKELTDGHIPAVRHHAELNML</sequence>
<dbReference type="EMBL" id="VNHT01000153">
    <property type="protein sequence ID" value="TYP69459.1"/>
    <property type="molecule type" value="Genomic_DNA"/>
</dbReference>
<protein>
    <recommendedName>
        <fullName evidence="3">Type II toxin-antitoxin system HicB family antitoxin</fullName>
    </recommendedName>
</protein>
<dbReference type="Gene3D" id="3.30.160.250">
    <property type="match status" value="1"/>
</dbReference>
<comment type="caution">
    <text evidence="1">The sequence shown here is derived from an EMBL/GenBank/DDBJ whole genome shotgun (WGS) entry which is preliminary data.</text>
</comment>
<organism evidence="1 2">
    <name type="scientific">Nitrosomonas communis</name>
    <dbReference type="NCBI Taxonomy" id="44574"/>
    <lineage>
        <taxon>Bacteria</taxon>
        <taxon>Pseudomonadati</taxon>
        <taxon>Pseudomonadota</taxon>
        <taxon>Betaproteobacteria</taxon>
        <taxon>Nitrosomonadales</taxon>
        <taxon>Nitrosomonadaceae</taxon>
        <taxon>Nitrosomonas</taxon>
    </lineage>
</organism>